<dbReference type="InterPro" id="IPR027434">
    <property type="entry name" value="Homing_endonucl"/>
</dbReference>
<evidence type="ECO:0000313" key="2">
    <source>
        <dbReference type="Proteomes" id="UP000318380"/>
    </source>
</evidence>
<dbReference type="InterPro" id="IPR006142">
    <property type="entry name" value="INTEIN"/>
</dbReference>
<protein>
    <recommendedName>
        <fullName evidence="3">DOD-type homing endonuclease domain-containing protein</fullName>
    </recommendedName>
</protein>
<comment type="caution">
    <text evidence="1">The sequence shown here is derived from an EMBL/GenBank/DDBJ whole genome shotgun (WGS) entry which is preliminary data.</text>
</comment>
<dbReference type="AlphaFoldDB" id="A0A561BXS5"/>
<dbReference type="EMBL" id="VIVK01000001">
    <property type="protein sequence ID" value="TWD83689.1"/>
    <property type="molecule type" value="Genomic_DNA"/>
</dbReference>
<dbReference type="GO" id="GO:0016539">
    <property type="term" value="P:intein-mediated protein splicing"/>
    <property type="evidence" value="ECO:0007669"/>
    <property type="project" value="InterPro"/>
</dbReference>
<evidence type="ECO:0000313" key="1">
    <source>
        <dbReference type="EMBL" id="TWD83689.1"/>
    </source>
</evidence>
<accession>A0A561BXS5</accession>
<reference evidence="1 2" key="1">
    <citation type="submission" date="2019-06" db="EMBL/GenBank/DDBJ databases">
        <title>Sequencing the genomes of 1000 actinobacteria strains.</title>
        <authorList>
            <person name="Klenk H.-P."/>
        </authorList>
    </citation>
    <scope>NUCLEOTIDE SEQUENCE [LARGE SCALE GENOMIC DNA]</scope>
    <source>
        <strain evidence="1 2">DSM 24683</strain>
    </source>
</reference>
<keyword evidence="2" id="KW-1185">Reference proteome</keyword>
<dbReference type="Gene3D" id="3.10.28.10">
    <property type="entry name" value="Homing endonucleases"/>
    <property type="match status" value="1"/>
</dbReference>
<proteinExistence type="predicted"/>
<sequence>MAAATLSLVYEESRRSAALAALRSGESLSSVSRRLGPSRATLRAWREEAPRDADPTACPRCTGRGLDSASYAHLIGLYLGDGCLSKLAKGVYSLRIACDTAYPRLISEATESIVAVHPTRPVHLTRAAGCTQVTSYWKHWPCLFPQHGAGPKHLRLIELADWQREIVAGSPERFVRGLFDSDGCRVLNWTGRQVAGQTKRYEYPRYLFSNSSGDIMRCCQWALDLLEIPWRMPRPTLLSVARREAVAALDRFVGPKT</sequence>
<dbReference type="Proteomes" id="UP000318380">
    <property type="component" value="Unassembled WGS sequence"/>
</dbReference>
<organism evidence="1 2">
    <name type="scientific">Kribbella amoyensis</name>
    <dbReference type="NCBI Taxonomy" id="996641"/>
    <lineage>
        <taxon>Bacteria</taxon>
        <taxon>Bacillati</taxon>
        <taxon>Actinomycetota</taxon>
        <taxon>Actinomycetes</taxon>
        <taxon>Propionibacteriales</taxon>
        <taxon>Kribbellaceae</taxon>
        <taxon>Kribbella</taxon>
    </lineage>
</organism>
<gene>
    <name evidence="1" type="ORF">FB561_4856</name>
</gene>
<dbReference type="PRINTS" id="PR00379">
    <property type="entry name" value="INTEIN"/>
</dbReference>
<name>A0A561BXS5_9ACTN</name>
<evidence type="ECO:0008006" key="3">
    <source>
        <dbReference type="Google" id="ProtNLM"/>
    </source>
</evidence>